<dbReference type="Proteomes" id="UP001551176">
    <property type="component" value="Unassembled WGS sequence"/>
</dbReference>
<dbReference type="Gene3D" id="3.60.40.10">
    <property type="entry name" value="PPM-type phosphatase domain"/>
    <property type="match status" value="1"/>
</dbReference>
<evidence type="ECO:0000256" key="1">
    <source>
        <dbReference type="ARBA" id="ARBA00022801"/>
    </source>
</evidence>
<sequence length="367" mass="38299">MRSERGWLLLAGAAEVTVAVGAAACPVVSFRGLLIGGPLLAAYRLTVRATVALASVAVLLATALPGTEVAGERGIAPDYAVCVLFVAAVGLWAVLLAHTRTSCEAALARMTGIAERAHARPLPTEIGGLALAVHSNSATEGTLLGGDLYDVTLTAAGPRVVIGDVRGHGVDAARLGAAVVCAFRQTAAIEPDPVRLVDALDRRIQGDLGDEDFVTLLLADFAPGEVRLVNCGHPAPLRTGRRMELLEPPSPSPPLGLSPRPSLQRIALGPEQRLLFYTDGLTEARDAQGAMFPLDHRVKAALSAPPIDQALDGLLDLLHRHASRGADDDLTLLLVQPTVDLLGGALGPAPKSEDRQTPLHSPRHDLP</sequence>
<evidence type="ECO:0000313" key="5">
    <source>
        <dbReference type="EMBL" id="MEU6824322.1"/>
    </source>
</evidence>
<gene>
    <name evidence="5" type="ORF">ABZ921_27135</name>
</gene>
<evidence type="ECO:0000313" key="6">
    <source>
        <dbReference type="Proteomes" id="UP001551176"/>
    </source>
</evidence>
<feature type="compositionally biased region" description="Basic and acidic residues" evidence="2">
    <location>
        <begin position="351"/>
        <end position="367"/>
    </location>
</feature>
<proteinExistence type="predicted"/>
<feature type="region of interest" description="Disordered" evidence="2">
    <location>
        <begin position="345"/>
        <end position="367"/>
    </location>
</feature>
<keyword evidence="1 5" id="KW-0378">Hydrolase</keyword>
<protein>
    <submittedName>
        <fullName evidence="5">PP2C family protein-serine/threonine phosphatase</fullName>
        <ecNumber evidence="5">3.1.3.16</ecNumber>
    </submittedName>
</protein>
<reference evidence="5 6" key="1">
    <citation type="submission" date="2024-06" db="EMBL/GenBank/DDBJ databases">
        <title>The Natural Products Discovery Center: Release of the First 8490 Sequenced Strains for Exploring Actinobacteria Biosynthetic Diversity.</title>
        <authorList>
            <person name="Kalkreuter E."/>
            <person name="Kautsar S.A."/>
            <person name="Yang D."/>
            <person name="Bader C.D."/>
            <person name="Teijaro C.N."/>
            <person name="Fluegel L."/>
            <person name="Davis C.M."/>
            <person name="Simpson J.R."/>
            <person name="Lauterbach L."/>
            <person name="Steele A.D."/>
            <person name="Gui C."/>
            <person name="Meng S."/>
            <person name="Li G."/>
            <person name="Viehrig K."/>
            <person name="Ye F."/>
            <person name="Su P."/>
            <person name="Kiefer A.F."/>
            <person name="Nichols A."/>
            <person name="Cepeda A.J."/>
            <person name="Yan W."/>
            <person name="Fan B."/>
            <person name="Jiang Y."/>
            <person name="Adhikari A."/>
            <person name="Zheng C.-J."/>
            <person name="Schuster L."/>
            <person name="Cowan T.M."/>
            <person name="Smanski M.J."/>
            <person name="Chevrette M.G."/>
            <person name="De Carvalho L.P.S."/>
            <person name="Shen B."/>
        </authorList>
    </citation>
    <scope>NUCLEOTIDE SEQUENCE [LARGE SCALE GENOMIC DNA]</scope>
    <source>
        <strain evidence="5 6">NPDC046838</strain>
    </source>
</reference>
<keyword evidence="6" id="KW-1185">Reference proteome</keyword>
<feature type="domain" description="PPM-type phosphatase" evidence="4">
    <location>
        <begin position="129"/>
        <end position="337"/>
    </location>
</feature>
<dbReference type="EC" id="3.1.3.16" evidence="5"/>
<evidence type="ECO:0000256" key="3">
    <source>
        <dbReference type="SAM" id="Phobius"/>
    </source>
</evidence>
<dbReference type="EMBL" id="JBEYXV010000015">
    <property type="protein sequence ID" value="MEU6824322.1"/>
    <property type="molecule type" value="Genomic_DNA"/>
</dbReference>
<keyword evidence="3" id="KW-0812">Transmembrane</keyword>
<feature type="transmembrane region" description="Helical" evidence="3">
    <location>
        <begin position="45"/>
        <end position="64"/>
    </location>
</feature>
<dbReference type="InterPro" id="IPR001932">
    <property type="entry name" value="PPM-type_phosphatase-like_dom"/>
</dbReference>
<comment type="caution">
    <text evidence="5">The sequence shown here is derived from an EMBL/GenBank/DDBJ whole genome shotgun (WGS) entry which is preliminary data.</text>
</comment>
<dbReference type="Pfam" id="PF07228">
    <property type="entry name" value="SpoIIE"/>
    <property type="match status" value="1"/>
</dbReference>
<dbReference type="InterPro" id="IPR036457">
    <property type="entry name" value="PPM-type-like_dom_sf"/>
</dbReference>
<keyword evidence="3" id="KW-1133">Transmembrane helix</keyword>
<dbReference type="InterPro" id="IPR052016">
    <property type="entry name" value="Bact_Sigma-Reg"/>
</dbReference>
<dbReference type="PANTHER" id="PTHR43156:SF2">
    <property type="entry name" value="STAGE II SPORULATION PROTEIN E"/>
    <property type="match status" value="1"/>
</dbReference>
<accession>A0ABV3BTI3</accession>
<name>A0ABV3BTI3_9ACTN</name>
<dbReference type="GO" id="GO:0004722">
    <property type="term" value="F:protein serine/threonine phosphatase activity"/>
    <property type="evidence" value="ECO:0007669"/>
    <property type="project" value="UniProtKB-EC"/>
</dbReference>
<dbReference type="SUPFAM" id="SSF81606">
    <property type="entry name" value="PP2C-like"/>
    <property type="match status" value="1"/>
</dbReference>
<evidence type="ECO:0000259" key="4">
    <source>
        <dbReference type="SMART" id="SM00331"/>
    </source>
</evidence>
<dbReference type="PANTHER" id="PTHR43156">
    <property type="entry name" value="STAGE II SPORULATION PROTEIN E-RELATED"/>
    <property type="match status" value="1"/>
</dbReference>
<feature type="transmembrane region" description="Helical" evidence="3">
    <location>
        <begin position="76"/>
        <end position="97"/>
    </location>
</feature>
<keyword evidence="3" id="KW-0472">Membrane</keyword>
<evidence type="ECO:0000256" key="2">
    <source>
        <dbReference type="SAM" id="MobiDB-lite"/>
    </source>
</evidence>
<dbReference type="SMART" id="SM00331">
    <property type="entry name" value="PP2C_SIG"/>
    <property type="match status" value="1"/>
</dbReference>
<dbReference type="RefSeq" id="WP_359353618.1">
    <property type="nucleotide sequence ID" value="NZ_JBEYXV010000015.1"/>
</dbReference>
<organism evidence="5 6">
    <name type="scientific">Streptomyces atriruber</name>
    <dbReference type="NCBI Taxonomy" id="545121"/>
    <lineage>
        <taxon>Bacteria</taxon>
        <taxon>Bacillati</taxon>
        <taxon>Actinomycetota</taxon>
        <taxon>Actinomycetes</taxon>
        <taxon>Kitasatosporales</taxon>
        <taxon>Streptomycetaceae</taxon>
        <taxon>Streptomyces</taxon>
    </lineage>
</organism>